<dbReference type="AlphaFoldDB" id="A0A2K3KI89"/>
<dbReference type="Proteomes" id="UP000236291">
    <property type="component" value="Unassembled WGS sequence"/>
</dbReference>
<comment type="caution">
    <text evidence="1">The sequence shown here is derived from an EMBL/GenBank/DDBJ whole genome shotgun (WGS) entry which is preliminary data.</text>
</comment>
<evidence type="ECO:0000313" key="2">
    <source>
        <dbReference type="Proteomes" id="UP000236291"/>
    </source>
</evidence>
<reference evidence="1 2" key="2">
    <citation type="journal article" date="2017" name="Front. Plant Sci.">
        <title>Gene Classification and Mining of Molecular Markers Useful in Red Clover (Trifolium pratense) Breeding.</title>
        <authorList>
            <person name="Istvanek J."/>
            <person name="Dluhosova J."/>
            <person name="Dluhos P."/>
            <person name="Patkova L."/>
            <person name="Nedelnik J."/>
            <person name="Repkova J."/>
        </authorList>
    </citation>
    <scope>NUCLEOTIDE SEQUENCE [LARGE SCALE GENOMIC DNA]</scope>
    <source>
        <strain evidence="2">cv. Tatra</strain>
        <tissue evidence="1">Young leaves</tissue>
    </source>
</reference>
<protein>
    <submittedName>
        <fullName evidence="1">Uncharacterized protein</fullName>
    </submittedName>
</protein>
<sequence length="67" mass="7158">WTDVPTPAAAFVPSSSLCSITNTHFLLQGTSVLLSISGCCSRMILHSRVGRATGFSTAYVRAWLKVS</sequence>
<proteinExistence type="predicted"/>
<accession>A0A2K3KI89</accession>
<organism evidence="1 2">
    <name type="scientific">Trifolium pratense</name>
    <name type="common">Red clover</name>
    <dbReference type="NCBI Taxonomy" id="57577"/>
    <lineage>
        <taxon>Eukaryota</taxon>
        <taxon>Viridiplantae</taxon>
        <taxon>Streptophyta</taxon>
        <taxon>Embryophyta</taxon>
        <taxon>Tracheophyta</taxon>
        <taxon>Spermatophyta</taxon>
        <taxon>Magnoliopsida</taxon>
        <taxon>eudicotyledons</taxon>
        <taxon>Gunneridae</taxon>
        <taxon>Pentapetalae</taxon>
        <taxon>rosids</taxon>
        <taxon>fabids</taxon>
        <taxon>Fabales</taxon>
        <taxon>Fabaceae</taxon>
        <taxon>Papilionoideae</taxon>
        <taxon>50 kb inversion clade</taxon>
        <taxon>NPAAA clade</taxon>
        <taxon>Hologalegina</taxon>
        <taxon>IRL clade</taxon>
        <taxon>Trifolieae</taxon>
        <taxon>Trifolium</taxon>
    </lineage>
</organism>
<dbReference type="EMBL" id="ASHM01187852">
    <property type="protein sequence ID" value="PNX65998.1"/>
    <property type="molecule type" value="Genomic_DNA"/>
</dbReference>
<reference evidence="1 2" key="1">
    <citation type="journal article" date="2014" name="Am. J. Bot.">
        <title>Genome assembly and annotation for red clover (Trifolium pratense; Fabaceae).</title>
        <authorList>
            <person name="Istvanek J."/>
            <person name="Jaros M."/>
            <person name="Krenek A."/>
            <person name="Repkova J."/>
        </authorList>
    </citation>
    <scope>NUCLEOTIDE SEQUENCE [LARGE SCALE GENOMIC DNA]</scope>
    <source>
        <strain evidence="2">cv. Tatra</strain>
        <tissue evidence="1">Young leaves</tissue>
    </source>
</reference>
<evidence type="ECO:0000313" key="1">
    <source>
        <dbReference type="EMBL" id="PNX65998.1"/>
    </source>
</evidence>
<name>A0A2K3KI89_TRIPR</name>
<feature type="non-terminal residue" evidence="1">
    <location>
        <position position="1"/>
    </location>
</feature>
<gene>
    <name evidence="1" type="ORF">L195_g062870</name>
</gene>